<proteinExistence type="predicted"/>
<name>A0ABV7PZG0_9ACTN</name>
<accession>A0ABV7PZG0</accession>
<keyword evidence="1" id="KW-0472">Membrane</keyword>
<comment type="caution">
    <text evidence="2">The sequence shown here is derived from an EMBL/GenBank/DDBJ whole genome shotgun (WGS) entry which is preliminary data.</text>
</comment>
<dbReference type="Proteomes" id="UP001595712">
    <property type="component" value="Unassembled WGS sequence"/>
</dbReference>
<gene>
    <name evidence="2" type="ORF">ACFO8M_15860</name>
</gene>
<evidence type="ECO:0008006" key="4">
    <source>
        <dbReference type="Google" id="ProtNLM"/>
    </source>
</evidence>
<protein>
    <recommendedName>
        <fullName evidence="4">Apolipoprotein N-acyltransferase</fullName>
    </recommendedName>
</protein>
<dbReference type="RefSeq" id="WP_387977285.1">
    <property type="nucleotide sequence ID" value="NZ_JBHRWO010000012.1"/>
</dbReference>
<sequence>MLVRAGQIGHLTVTDQHGRILAQDERLAIAEVPTGHVDTVYTRFGNWFLWTALAALAGAALVAFVPRRQGKAQTEPVKENASV</sequence>
<evidence type="ECO:0000313" key="3">
    <source>
        <dbReference type="Proteomes" id="UP001595712"/>
    </source>
</evidence>
<keyword evidence="3" id="KW-1185">Reference proteome</keyword>
<reference evidence="3" key="1">
    <citation type="journal article" date="2019" name="Int. J. Syst. Evol. Microbiol.">
        <title>The Global Catalogue of Microorganisms (GCM) 10K type strain sequencing project: providing services to taxonomists for standard genome sequencing and annotation.</title>
        <authorList>
            <consortium name="The Broad Institute Genomics Platform"/>
            <consortium name="The Broad Institute Genome Sequencing Center for Infectious Disease"/>
            <person name="Wu L."/>
            <person name="Ma J."/>
        </authorList>
    </citation>
    <scope>NUCLEOTIDE SEQUENCE [LARGE SCALE GENOMIC DNA]</scope>
    <source>
        <strain evidence="3">CGMCC 4.7396</strain>
    </source>
</reference>
<keyword evidence="1" id="KW-0812">Transmembrane</keyword>
<organism evidence="2 3">
    <name type="scientific">Glycomyces rhizosphaerae</name>
    <dbReference type="NCBI Taxonomy" id="2054422"/>
    <lineage>
        <taxon>Bacteria</taxon>
        <taxon>Bacillati</taxon>
        <taxon>Actinomycetota</taxon>
        <taxon>Actinomycetes</taxon>
        <taxon>Glycomycetales</taxon>
        <taxon>Glycomycetaceae</taxon>
        <taxon>Glycomyces</taxon>
    </lineage>
</organism>
<feature type="transmembrane region" description="Helical" evidence="1">
    <location>
        <begin position="47"/>
        <end position="65"/>
    </location>
</feature>
<dbReference type="EMBL" id="JBHRWO010000012">
    <property type="protein sequence ID" value="MFC3493956.1"/>
    <property type="molecule type" value="Genomic_DNA"/>
</dbReference>
<evidence type="ECO:0000256" key="1">
    <source>
        <dbReference type="SAM" id="Phobius"/>
    </source>
</evidence>
<keyword evidence="1" id="KW-1133">Transmembrane helix</keyword>
<evidence type="ECO:0000313" key="2">
    <source>
        <dbReference type="EMBL" id="MFC3493956.1"/>
    </source>
</evidence>